<name>A0A084XTS8_9PROT</name>
<dbReference type="AlphaFoldDB" id="A0A084XTS8"/>
<gene>
    <name evidence="1" type="ORF">CAPSK01_004710</name>
</gene>
<evidence type="ECO:0000313" key="1">
    <source>
        <dbReference type="EMBL" id="KFB65872.1"/>
    </source>
</evidence>
<protein>
    <submittedName>
        <fullName evidence="1">Uncharacterized protein</fullName>
    </submittedName>
</protein>
<comment type="caution">
    <text evidence="1">The sequence shown here is derived from an EMBL/GenBank/DDBJ whole genome shotgun (WGS) entry which is preliminary data.</text>
</comment>
<accession>A0A084XTS8</accession>
<dbReference type="Proteomes" id="UP000019812">
    <property type="component" value="Unassembled WGS sequence"/>
</dbReference>
<dbReference type="EMBL" id="JDSS02000053">
    <property type="protein sequence ID" value="KFB65872.1"/>
    <property type="molecule type" value="Genomic_DNA"/>
</dbReference>
<reference evidence="1 2" key="1">
    <citation type="submission" date="2014-07" db="EMBL/GenBank/DDBJ databases">
        <title>Expanding our view of genomic diversity in Candidatus Accumulibacter clades.</title>
        <authorList>
            <person name="Skennerton C.T."/>
            <person name="Barr J.J."/>
            <person name="Slater F.R."/>
            <person name="Bond P.L."/>
            <person name="Tyson G.W."/>
        </authorList>
    </citation>
    <scope>NUCLEOTIDE SEQUENCE [LARGE SCALE GENOMIC DNA]</scope>
    <source>
        <strain evidence="2">SK-01</strain>
    </source>
</reference>
<evidence type="ECO:0000313" key="2">
    <source>
        <dbReference type="Proteomes" id="UP000019812"/>
    </source>
</evidence>
<sequence>MMLPSPQKKECVPFALCSRVRLVSIVRIMPNPCTTMVAATSTMPQVTSVTEVMYSGTGTLFMRRGFSRVHPQALRKVAMANVL</sequence>
<dbReference type="STRING" id="1457154.CAPSK01_004710"/>
<organism evidence="1 2">
    <name type="scientific">Candidatus Accumulibacter vicinus</name>
    <dbReference type="NCBI Taxonomy" id="2954382"/>
    <lineage>
        <taxon>Bacteria</taxon>
        <taxon>Pseudomonadati</taxon>
        <taxon>Pseudomonadota</taxon>
        <taxon>Betaproteobacteria</taxon>
        <taxon>Candidatus Accumulibacter</taxon>
    </lineage>
</organism>
<proteinExistence type="predicted"/>